<organism evidence="1 2">
    <name type="scientific">Sphingobacterium haloxyli</name>
    <dbReference type="NCBI Taxonomy" id="2100533"/>
    <lineage>
        <taxon>Bacteria</taxon>
        <taxon>Pseudomonadati</taxon>
        <taxon>Bacteroidota</taxon>
        <taxon>Sphingobacteriia</taxon>
        <taxon>Sphingobacteriales</taxon>
        <taxon>Sphingobacteriaceae</taxon>
        <taxon>Sphingobacterium</taxon>
    </lineage>
</organism>
<dbReference type="RefSeq" id="WP_105717172.1">
    <property type="nucleotide sequence ID" value="NZ_PVBQ01000008.1"/>
</dbReference>
<dbReference type="OrthoDB" id="711499at2"/>
<reference evidence="1 2" key="1">
    <citation type="submission" date="2018-02" db="EMBL/GenBank/DDBJ databases">
        <title>The draft genome of Sphingobacterium sp. 5JN-11.</title>
        <authorList>
            <person name="Liu L."/>
            <person name="Li L."/>
            <person name="Liang L."/>
            <person name="Zhang X."/>
            <person name="Wang T."/>
        </authorList>
    </citation>
    <scope>NUCLEOTIDE SEQUENCE [LARGE SCALE GENOMIC DNA]</scope>
    <source>
        <strain evidence="1 2">5JN-11</strain>
    </source>
</reference>
<gene>
    <name evidence="1" type="ORF">C5745_11565</name>
</gene>
<accession>A0A2S9J2Q3</accession>
<evidence type="ECO:0000313" key="1">
    <source>
        <dbReference type="EMBL" id="PRD47055.1"/>
    </source>
</evidence>
<name>A0A2S9J2Q3_9SPHI</name>
<dbReference type="EMBL" id="PVBQ01000008">
    <property type="protein sequence ID" value="PRD47055.1"/>
    <property type="molecule type" value="Genomic_DNA"/>
</dbReference>
<dbReference type="Proteomes" id="UP000239711">
    <property type="component" value="Unassembled WGS sequence"/>
</dbReference>
<keyword evidence="2" id="KW-1185">Reference proteome</keyword>
<evidence type="ECO:0000313" key="2">
    <source>
        <dbReference type="Proteomes" id="UP000239711"/>
    </source>
</evidence>
<sequence length="64" mass="7605">MKPSRLAVYVSDLQRMTGQSERNCRRLLNKIRDLFGLEKRQYVTIYQASEYTGMPVADMIRFMK</sequence>
<protein>
    <submittedName>
        <fullName evidence="1">Uncharacterized protein</fullName>
    </submittedName>
</protein>
<comment type="caution">
    <text evidence="1">The sequence shown here is derived from an EMBL/GenBank/DDBJ whole genome shotgun (WGS) entry which is preliminary data.</text>
</comment>
<dbReference type="AlphaFoldDB" id="A0A2S9J2Q3"/>
<proteinExistence type="predicted"/>